<reference evidence="3" key="2">
    <citation type="journal article" date="2018" name="Plant J.">
        <title>The Sorghum bicolor reference genome: improved assembly, gene annotations, a transcriptome atlas, and signatures of genome organization.</title>
        <authorList>
            <person name="McCormick R.F."/>
            <person name="Truong S.K."/>
            <person name="Sreedasyam A."/>
            <person name="Jenkins J."/>
            <person name="Shu S."/>
            <person name="Sims D."/>
            <person name="Kennedy M."/>
            <person name="Amirebrahimi M."/>
            <person name="Weers B.D."/>
            <person name="McKinley B."/>
            <person name="Mattison A."/>
            <person name="Morishige D.T."/>
            <person name="Grimwood J."/>
            <person name="Schmutz J."/>
            <person name="Mullet J.E."/>
        </authorList>
    </citation>
    <scope>NUCLEOTIDE SEQUENCE [LARGE SCALE GENOMIC DNA]</scope>
    <source>
        <strain evidence="3">cv. BTx623</strain>
    </source>
</reference>
<sequence>MEQDQYKPIDSFTQRLTLTRSLLGRSFKLTFPCHPARIRSNKSTPPARHATRLAAAASYKLSCHSETQRHTDTAAEQQQETSEQHVDHQSSNAVVIRIRRSCSIG</sequence>
<protein>
    <submittedName>
        <fullName evidence="2">Uncharacterized protein</fullName>
    </submittedName>
</protein>
<proteinExistence type="predicted"/>
<name>A0A1B6PRH2_SORBI</name>
<accession>A0A1B6PRH2</accession>
<evidence type="ECO:0000313" key="3">
    <source>
        <dbReference type="Proteomes" id="UP000000768"/>
    </source>
</evidence>
<evidence type="ECO:0000313" key="2">
    <source>
        <dbReference type="EMBL" id="KXG28255.1"/>
    </source>
</evidence>
<evidence type="ECO:0000256" key="1">
    <source>
        <dbReference type="SAM" id="MobiDB-lite"/>
    </source>
</evidence>
<gene>
    <name evidence="2" type="ORF">SORBI_3005G103600</name>
</gene>
<dbReference type="EMBL" id="CM000764">
    <property type="protein sequence ID" value="KXG28255.1"/>
    <property type="molecule type" value="Genomic_DNA"/>
</dbReference>
<dbReference type="Gramene" id="KXG28255">
    <property type="protein sequence ID" value="KXG28255"/>
    <property type="gene ID" value="SORBI_3005G103600"/>
</dbReference>
<dbReference type="InParanoid" id="A0A1B6PRH2"/>
<organism evidence="2 3">
    <name type="scientific">Sorghum bicolor</name>
    <name type="common">Sorghum</name>
    <name type="synonym">Sorghum vulgare</name>
    <dbReference type="NCBI Taxonomy" id="4558"/>
    <lineage>
        <taxon>Eukaryota</taxon>
        <taxon>Viridiplantae</taxon>
        <taxon>Streptophyta</taxon>
        <taxon>Embryophyta</taxon>
        <taxon>Tracheophyta</taxon>
        <taxon>Spermatophyta</taxon>
        <taxon>Magnoliopsida</taxon>
        <taxon>Liliopsida</taxon>
        <taxon>Poales</taxon>
        <taxon>Poaceae</taxon>
        <taxon>PACMAD clade</taxon>
        <taxon>Panicoideae</taxon>
        <taxon>Andropogonodae</taxon>
        <taxon>Andropogoneae</taxon>
        <taxon>Sorghinae</taxon>
        <taxon>Sorghum</taxon>
    </lineage>
</organism>
<reference evidence="2 3" key="1">
    <citation type="journal article" date="2009" name="Nature">
        <title>The Sorghum bicolor genome and the diversification of grasses.</title>
        <authorList>
            <person name="Paterson A.H."/>
            <person name="Bowers J.E."/>
            <person name="Bruggmann R."/>
            <person name="Dubchak I."/>
            <person name="Grimwood J."/>
            <person name="Gundlach H."/>
            <person name="Haberer G."/>
            <person name="Hellsten U."/>
            <person name="Mitros T."/>
            <person name="Poliakov A."/>
            <person name="Schmutz J."/>
            <person name="Spannagl M."/>
            <person name="Tang H."/>
            <person name="Wang X."/>
            <person name="Wicker T."/>
            <person name="Bharti A.K."/>
            <person name="Chapman J."/>
            <person name="Feltus F.A."/>
            <person name="Gowik U."/>
            <person name="Grigoriev I.V."/>
            <person name="Lyons E."/>
            <person name="Maher C.A."/>
            <person name="Martis M."/>
            <person name="Narechania A."/>
            <person name="Otillar R.P."/>
            <person name="Penning B.W."/>
            <person name="Salamov A.A."/>
            <person name="Wang Y."/>
            <person name="Zhang L."/>
            <person name="Carpita N.C."/>
            <person name="Freeling M."/>
            <person name="Gingle A.R."/>
            <person name="Hash C.T."/>
            <person name="Keller B."/>
            <person name="Klein P."/>
            <person name="Kresovich S."/>
            <person name="McCann M.C."/>
            <person name="Ming R."/>
            <person name="Peterson D.G."/>
            <person name="Mehboob-ur-Rahman"/>
            <person name="Ware D."/>
            <person name="Westhoff P."/>
            <person name="Mayer K.F."/>
            <person name="Messing J."/>
            <person name="Rokhsar D.S."/>
        </authorList>
    </citation>
    <scope>NUCLEOTIDE SEQUENCE [LARGE SCALE GENOMIC DNA]</scope>
    <source>
        <strain evidence="3">cv. BTx623</strain>
    </source>
</reference>
<dbReference type="Proteomes" id="UP000000768">
    <property type="component" value="Chromosome 5"/>
</dbReference>
<keyword evidence="3" id="KW-1185">Reference proteome</keyword>
<feature type="region of interest" description="Disordered" evidence="1">
    <location>
        <begin position="62"/>
        <end position="92"/>
    </location>
</feature>
<dbReference type="AlphaFoldDB" id="A0A1B6PRH2"/>